<comment type="subcellular location">
    <subcellularLocation>
        <location evidence="3">Chromosome</location>
        <location evidence="3">Centromere</location>
        <location evidence="3">Kinetochore</location>
    </subcellularLocation>
    <subcellularLocation>
        <location evidence="2">Cytoplasm</location>
        <location evidence="2">Cytoskeleton</location>
        <location evidence="2">Spindle</location>
    </subcellularLocation>
    <subcellularLocation>
        <location evidence="1">Nucleus</location>
    </subcellularLocation>
</comment>
<keyword evidence="10" id="KW-0539">Nucleus</keyword>
<keyword evidence="16" id="KW-1185">Reference proteome</keyword>
<dbReference type="RefSeq" id="XP_009543209.1">
    <property type="nucleotide sequence ID" value="XM_009544914.1"/>
</dbReference>
<dbReference type="eggNOG" id="ENOG502SDEQ">
    <property type="taxonomic scope" value="Eukaryota"/>
</dbReference>
<keyword evidence="7" id="KW-0963">Cytoplasm</keyword>
<evidence type="ECO:0000256" key="3">
    <source>
        <dbReference type="ARBA" id="ARBA00004629"/>
    </source>
</evidence>
<keyword evidence="14" id="KW-0812">Transmembrane</keyword>
<feature type="transmembrane region" description="Helical" evidence="14">
    <location>
        <begin position="212"/>
        <end position="233"/>
    </location>
</feature>
<dbReference type="EMBL" id="KI925456">
    <property type="protein sequence ID" value="ETW84087.1"/>
    <property type="molecule type" value="Genomic_DNA"/>
</dbReference>
<comment type="similarity">
    <text evidence="4">Belongs to the DASH complex SPC19 family.</text>
</comment>
<dbReference type="GO" id="GO:0042729">
    <property type="term" value="C:DASH complex"/>
    <property type="evidence" value="ECO:0007669"/>
    <property type="project" value="InterPro"/>
</dbReference>
<proteinExistence type="inferred from homology"/>
<evidence type="ECO:0000256" key="5">
    <source>
        <dbReference type="ARBA" id="ARBA00016329"/>
    </source>
</evidence>
<evidence type="ECO:0000313" key="16">
    <source>
        <dbReference type="Proteomes" id="UP000030671"/>
    </source>
</evidence>
<keyword evidence="6" id="KW-0158">Chromosome</keyword>
<reference evidence="15 16" key="1">
    <citation type="journal article" date="2012" name="New Phytol.">
        <title>Insight into trade-off between wood decay and parasitism from the genome of a fungal forest pathogen.</title>
        <authorList>
            <person name="Olson A."/>
            <person name="Aerts A."/>
            <person name="Asiegbu F."/>
            <person name="Belbahri L."/>
            <person name="Bouzid O."/>
            <person name="Broberg A."/>
            <person name="Canback B."/>
            <person name="Coutinho P.M."/>
            <person name="Cullen D."/>
            <person name="Dalman K."/>
            <person name="Deflorio G."/>
            <person name="van Diepen L.T."/>
            <person name="Dunand C."/>
            <person name="Duplessis S."/>
            <person name="Durling M."/>
            <person name="Gonthier P."/>
            <person name="Grimwood J."/>
            <person name="Fossdal C.G."/>
            <person name="Hansson D."/>
            <person name="Henrissat B."/>
            <person name="Hietala A."/>
            <person name="Himmelstrand K."/>
            <person name="Hoffmeister D."/>
            <person name="Hogberg N."/>
            <person name="James T.Y."/>
            <person name="Karlsson M."/>
            <person name="Kohler A."/>
            <person name="Kues U."/>
            <person name="Lee Y.H."/>
            <person name="Lin Y.C."/>
            <person name="Lind M."/>
            <person name="Lindquist E."/>
            <person name="Lombard V."/>
            <person name="Lucas S."/>
            <person name="Lunden K."/>
            <person name="Morin E."/>
            <person name="Murat C."/>
            <person name="Park J."/>
            <person name="Raffaello T."/>
            <person name="Rouze P."/>
            <person name="Salamov A."/>
            <person name="Schmutz J."/>
            <person name="Solheim H."/>
            <person name="Stahlberg J."/>
            <person name="Velez H."/>
            <person name="de Vries R.P."/>
            <person name="Wiebenga A."/>
            <person name="Woodward S."/>
            <person name="Yakovlev I."/>
            <person name="Garbelotto M."/>
            <person name="Martin F."/>
            <person name="Grigoriev I.V."/>
            <person name="Stenlid J."/>
        </authorList>
    </citation>
    <scope>NUCLEOTIDE SEQUENCE [LARGE SCALE GENOMIC DNA]</scope>
    <source>
        <strain evidence="15 16">TC 32-1</strain>
    </source>
</reference>
<dbReference type="GO" id="GO:0005876">
    <property type="term" value="C:spindle microtubule"/>
    <property type="evidence" value="ECO:0007669"/>
    <property type="project" value="InterPro"/>
</dbReference>
<evidence type="ECO:0000256" key="1">
    <source>
        <dbReference type="ARBA" id="ARBA00004123"/>
    </source>
</evidence>
<keyword evidence="9" id="KW-0206">Cytoskeleton</keyword>
<evidence type="ECO:0000256" key="13">
    <source>
        <dbReference type="SAM" id="Coils"/>
    </source>
</evidence>
<evidence type="ECO:0000256" key="14">
    <source>
        <dbReference type="SAM" id="Phobius"/>
    </source>
</evidence>
<dbReference type="PANTHER" id="PTHR28262:SF1">
    <property type="entry name" value="DASH COMPLEX SUBUNIT SPC19"/>
    <property type="match status" value="1"/>
</dbReference>
<dbReference type="Proteomes" id="UP000030671">
    <property type="component" value="Unassembled WGS sequence"/>
</dbReference>
<dbReference type="PANTHER" id="PTHR28262">
    <property type="entry name" value="DASH COMPLEX SUBUNIT SPC19"/>
    <property type="match status" value="1"/>
</dbReference>
<evidence type="ECO:0000256" key="2">
    <source>
        <dbReference type="ARBA" id="ARBA00004186"/>
    </source>
</evidence>
<dbReference type="HOGENOM" id="CLU_1053938_0_0_1"/>
<evidence type="ECO:0000256" key="11">
    <source>
        <dbReference type="ARBA" id="ARBA00023328"/>
    </source>
</evidence>
<evidence type="ECO:0000256" key="10">
    <source>
        <dbReference type="ARBA" id="ARBA00023242"/>
    </source>
</evidence>
<keyword evidence="8" id="KW-0995">Kinetochore</keyword>
<sequence length="264" mass="30154">MSQNHRQSRLSVHPRIGPRDSIFAGSSDLYRSDTHTVFSPNLRECVLAMEDCCDEAYEAQQLLRNGTFDLPRMTTILENQRVFLLIDESTVRKYKTDLRDEIEPQINELITRAEKGLKGLLKKEGLLHAKVEAAQSRPASQLGTGAASNKLESRRLQLLVKQRQRLEEELKQLESEVLTLAGVPCLRFNRLTKLHSRNLNTNDSEAILDCPLYWYLFFLLPLYLLSPYIILFVDECRSVLVSPFSPRLPICGSEVLQFDGSAEM</sequence>
<evidence type="ECO:0000256" key="12">
    <source>
        <dbReference type="ARBA" id="ARBA00032583"/>
    </source>
</evidence>
<keyword evidence="11" id="KW-0137">Centromere</keyword>
<dbReference type="GeneID" id="20677533"/>
<keyword evidence="13" id="KW-0175">Coiled coil</keyword>
<dbReference type="KEGG" id="hir:HETIRDRAFT_47371"/>
<dbReference type="STRING" id="747525.W4KE03"/>
<evidence type="ECO:0000256" key="7">
    <source>
        <dbReference type="ARBA" id="ARBA00022490"/>
    </source>
</evidence>
<name>W4KE03_HETIT</name>
<evidence type="ECO:0000256" key="8">
    <source>
        <dbReference type="ARBA" id="ARBA00022838"/>
    </source>
</evidence>
<evidence type="ECO:0000313" key="15">
    <source>
        <dbReference type="EMBL" id="ETW84087.1"/>
    </source>
</evidence>
<dbReference type="InParanoid" id="W4KE03"/>
<evidence type="ECO:0000256" key="9">
    <source>
        <dbReference type="ARBA" id="ARBA00023212"/>
    </source>
</evidence>
<accession>W4KE03</accession>
<evidence type="ECO:0000256" key="6">
    <source>
        <dbReference type="ARBA" id="ARBA00022454"/>
    </source>
</evidence>
<gene>
    <name evidence="15" type="ORF">HETIRDRAFT_47371</name>
</gene>
<dbReference type="OrthoDB" id="3361333at2759"/>
<feature type="coiled-coil region" evidence="13">
    <location>
        <begin position="149"/>
        <end position="183"/>
    </location>
</feature>
<keyword evidence="14" id="KW-0472">Membrane</keyword>
<dbReference type="GO" id="GO:0008608">
    <property type="term" value="P:attachment of spindle microtubules to kinetochore"/>
    <property type="evidence" value="ECO:0007669"/>
    <property type="project" value="InterPro"/>
</dbReference>
<dbReference type="AlphaFoldDB" id="W4KE03"/>
<evidence type="ECO:0000256" key="4">
    <source>
        <dbReference type="ARBA" id="ARBA00008952"/>
    </source>
</evidence>
<organism evidence="15 16">
    <name type="scientific">Heterobasidion irregulare (strain TC 32-1)</name>
    <dbReference type="NCBI Taxonomy" id="747525"/>
    <lineage>
        <taxon>Eukaryota</taxon>
        <taxon>Fungi</taxon>
        <taxon>Dikarya</taxon>
        <taxon>Basidiomycota</taxon>
        <taxon>Agaricomycotina</taxon>
        <taxon>Agaricomycetes</taxon>
        <taxon>Russulales</taxon>
        <taxon>Bondarzewiaceae</taxon>
        <taxon>Heterobasidion</taxon>
        <taxon>Heterobasidion annosum species complex</taxon>
    </lineage>
</organism>
<dbReference type="Pfam" id="PF08287">
    <property type="entry name" value="DASH_Spc19"/>
    <property type="match status" value="1"/>
</dbReference>
<keyword evidence="14" id="KW-1133">Transmembrane helix</keyword>
<protein>
    <recommendedName>
        <fullName evidence="5">DASH complex subunit SPC19</fullName>
    </recommendedName>
    <alternativeName>
        <fullName evidence="12">Outer kinetochore protein SPC19</fullName>
    </alternativeName>
</protein>
<dbReference type="InterPro" id="IPR013251">
    <property type="entry name" value="DASH_Spc19"/>
</dbReference>